<feature type="region of interest" description="Disordered" evidence="1">
    <location>
        <begin position="271"/>
        <end position="302"/>
    </location>
</feature>
<dbReference type="EMBL" id="JAZDWU010000004">
    <property type="protein sequence ID" value="KAL0004807.1"/>
    <property type="molecule type" value="Genomic_DNA"/>
</dbReference>
<evidence type="ECO:0000313" key="4">
    <source>
        <dbReference type="Proteomes" id="UP001459277"/>
    </source>
</evidence>
<feature type="region of interest" description="Disordered" evidence="1">
    <location>
        <begin position="1"/>
        <end position="21"/>
    </location>
</feature>
<accession>A0AAW2D2J7</accession>
<dbReference type="PANTHER" id="PTHR31286:SF99">
    <property type="entry name" value="DUF4283 DOMAIN-CONTAINING PROTEIN"/>
    <property type="match status" value="1"/>
</dbReference>
<proteinExistence type="predicted"/>
<keyword evidence="4" id="KW-1185">Reference proteome</keyword>
<protein>
    <recommendedName>
        <fullName evidence="2">DUF4283 domain-containing protein</fullName>
    </recommendedName>
</protein>
<evidence type="ECO:0000313" key="3">
    <source>
        <dbReference type="EMBL" id="KAL0004807.1"/>
    </source>
</evidence>
<dbReference type="InterPro" id="IPR040256">
    <property type="entry name" value="At4g02000-like"/>
</dbReference>
<evidence type="ECO:0000256" key="1">
    <source>
        <dbReference type="SAM" id="MobiDB-lite"/>
    </source>
</evidence>
<dbReference type="Proteomes" id="UP001459277">
    <property type="component" value="Unassembled WGS sequence"/>
</dbReference>
<evidence type="ECO:0000259" key="2">
    <source>
        <dbReference type="Pfam" id="PF14111"/>
    </source>
</evidence>
<sequence>MSETAIRSREEDEELQRSTKTDANVSYKEKLLKEIPGAFEHAFKFGFNVDTEAESDDEFPELPLGEKAVRFFGSMKTKIRAPWLNALIMKVFGKTVGYHFLHSRILNLWKPAGKMVCVDLGNDFFLIKFQLKEDYAKVLREGPWFVGGHYLSIRCWEPNFKSSTANLSSVAVWIHLPKLLIEYYEPSALRETGEAIGLVLRIDAHTTAVLSPSRPTVGSVKVGENSFRGNQKPIFNLDFSVKRKNHFVKPKALSKPTPRVKMIGAKGRVGVGDELSLDPMESPKLPAEDMQLDEGETAPNPS</sequence>
<dbReference type="Pfam" id="PF14111">
    <property type="entry name" value="DUF4283"/>
    <property type="match status" value="1"/>
</dbReference>
<dbReference type="InterPro" id="IPR025558">
    <property type="entry name" value="DUF4283"/>
</dbReference>
<feature type="domain" description="DUF4283" evidence="2">
    <location>
        <begin position="83"/>
        <end position="162"/>
    </location>
</feature>
<reference evidence="3 4" key="1">
    <citation type="submission" date="2024-01" db="EMBL/GenBank/DDBJ databases">
        <title>A telomere-to-telomere, gap-free genome of sweet tea (Lithocarpus litseifolius).</title>
        <authorList>
            <person name="Zhou J."/>
        </authorList>
    </citation>
    <scope>NUCLEOTIDE SEQUENCE [LARGE SCALE GENOMIC DNA]</scope>
    <source>
        <strain evidence="3">Zhou-2022a</strain>
        <tissue evidence="3">Leaf</tissue>
    </source>
</reference>
<gene>
    <name evidence="3" type="ORF">SO802_012368</name>
</gene>
<comment type="caution">
    <text evidence="3">The sequence shown here is derived from an EMBL/GenBank/DDBJ whole genome shotgun (WGS) entry which is preliminary data.</text>
</comment>
<name>A0AAW2D2J7_9ROSI</name>
<organism evidence="3 4">
    <name type="scientific">Lithocarpus litseifolius</name>
    <dbReference type="NCBI Taxonomy" id="425828"/>
    <lineage>
        <taxon>Eukaryota</taxon>
        <taxon>Viridiplantae</taxon>
        <taxon>Streptophyta</taxon>
        <taxon>Embryophyta</taxon>
        <taxon>Tracheophyta</taxon>
        <taxon>Spermatophyta</taxon>
        <taxon>Magnoliopsida</taxon>
        <taxon>eudicotyledons</taxon>
        <taxon>Gunneridae</taxon>
        <taxon>Pentapetalae</taxon>
        <taxon>rosids</taxon>
        <taxon>fabids</taxon>
        <taxon>Fagales</taxon>
        <taxon>Fagaceae</taxon>
        <taxon>Lithocarpus</taxon>
    </lineage>
</organism>
<dbReference type="PANTHER" id="PTHR31286">
    <property type="entry name" value="GLYCINE-RICH CELL WALL STRUCTURAL PROTEIN 1.8-LIKE"/>
    <property type="match status" value="1"/>
</dbReference>
<feature type="compositionally biased region" description="Basic and acidic residues" evidence="1">
    <location>
        <begin position="1"/>
        <end position="20"/>
    </location>
</feature>
<dbReference type="AlphaFoldDB" id="A0AAW2D2J7"/>